<organism evidence="1 2">
    <name type="scientific">Corchorus capsularis</name>
    <name type="common">Jute</name>
    <dbReference type="NCBI Taxonomy" id="210143"/>
    <lineage>
        <taxon>Eukaryota</taxon>
        <taxon>Viridiplantae</taxon>
        <taxon>Streptophyta</taxon>
        <taxon>Embryophyta</taxon>
        <taxon>Tracheophyta</taxon>
        <taxon>Spermatophyta</taxon>
        <taxon>Magnoliopsida</taxon>
        <taxon>eudicotyledons</taxon>
        <taxon>Gunneridae</taxon>
        <taxon>Pentapetalae</taxon>
        <taxon>rosids</taxon>
        <taxon>malvids</taxon>
        <taxon>Malvales</taxon>
        <taxon>Malvaceae</taxon>
        <taxon>Grewioideae</taxon>
        <taxon>Apeibeae</taxon>
        <taxon>Corchorus</taxon>
    </lineage>
</organism>
<evidence type="ECO:0000313" key="1">
    <source>
        <dbReference type="EMBL" id="OMP11766.1"/>
    </source>
</evidence>
<name>A0A1R3KXF4_COCAP</name>
<reference evidence="1 2" key="1">
    <citation type="submission" date="2013-09" db="EMBL/GenBank/DDBJ databases">
        <title>Corchorus capsularis genome sequencing.</title>
        <authorList>
            <person name="Alam M."/>
            <person name="Haque M.S."/>
            <person name="Islam M.S."/>
            <person name="Emdad E.M."/>
            <person name="Islam M.M."/>
            <person name="Ahmed B."/>
            <person name="Halim A."/>
            <person name="Hossen Q.M.M."/>
            <person name="Hossain M.Z."/>
            <person name="Ahmed R."/>
            <person name="Khan M.M."/>
            <person name="Islam R."/>
            <person name="Rashid M.M."/>
            <person name="Khan S.A."/>
            <person name="Rahman M.S."/>
            <person name="Alam M."/>
        </authorList>
    </citation>
    <scope>NUCLEOTIDE SEQUENCE [LARGE SCALE GENOMIC DNA]</scope>
    <source>
        <strain evidence="2">cv. CVL-1</strain>
        <tissue evidence="1">Whole seedling</tissue>
    </source>
</reference>
<evidence type="ECO:0000313" key="2">
    <source>
        <dbReference type="Proteomes" id="UP000188268"/>
    </source>
</evidence>
<protein>
    <submittedName>
        <fullName evidence="1">Uncharacterized protein</fullName>
    </submittedName>
</protein>
<sequence>MEFDITRVRINRAAKFLQISAKGNAGESFQSQGEATVKRKPGGCYKSGANVVKIECDEGLEINADTNPVHHEGDMPICNMQNQHLTQETCNANDGGDKSDDFWQSLITEFPGKVLEEAGEKIQNSGYIQDTTNLQD</sequence>
<proteinExistence type="predicted"/>
<accession>A0A1R3KXF4</accession>
<dbReference type="Proteomes" id="UP000188268">
    <property type="component" value="Unassembled WGS sequence"/>
</dbReference>
<keyword evidence="2" id="KW-1185">Reference proteome</keyword>
<dbReference type="AlphaFoldDB" id="A0A1R3KXF4"/>
<gene>
    <name evidence="1" type="ORF">CCACVL1_00283</name>
</gene>
<dbReference type="EMBL" id="AWWV01000908">
    <property type="protein sequence ID" value="OMP11766.1"/>
    <property type="molecule type" value="Genomic_DNA"/>
</dbReference>
<comment type="caution">
    <text evidence="1">The sequence shown here is derived from an EMBL/GenBank/DDBJ whole genome shotgun (WGS) entry which is preliminary data.</text>
</comment>
<dbReference type="Gramene" id="OMP11766">
    <property type="protein sequence ID" value="OMP11766"/>
    <property type="gene ID" value="CCACVL1_00283"/>
</dbReference>